<feature type="chain" id="PRO_5017741277" evidence="2">
    <location>
        <begin position="18"/>
        <end position="332"/>
    </location>
</feature>
<keyword evidence="1 2" id="KW-0732">Signal</keyword>
<dbReference type="AlphaFoldDB" id="A0A3D9CA97"/>
<dbReference type="NCBIfam" id="TIGR04183">
    <property type="entry name" value="Por_Secre_tail"/>
    <property type="match status" value="1"/>
</dbReference>
<evidence type="ECO:0000256" key="1">
    <source>
        <dbReference type="ARBA" id="ARBA00022729"/>
    </source>
</evidence>
<evidence type="ECO:0000259" key="3">
    <source>
        <dbReference type="Pfam" id="PF18962"/>
    </source>
</evidence>
<evidence type="ECO:0000256" key="2">
    <source>
        <dbReference type="SAM" id="SignalP"/>
    </source>
</evidence>
<proteinExistence type="predicted"/>
<evidence type="ECO:0000313" key="4">
    <source>
        <dbReference type="EMBL" id="REC62807.1"/>
    </source>
</evidence>
<comment type="caution">
    <text evidence="4">The sequence shown here is derived from an EMBL/GenBank/DDBJ whole genome shotgun (WGS) entry which is preliminary data.</text>
</comment>
<name>A0A3D9CA97_9FLAO</name>
<dbReference type="Proteomes" id="UP000256686">
    <property type="component" value="Unassembled WGS sequence"/>
</dbReference>
<sequence>MKKSILFLLGASAMLSAQITLTKASHDPILNDVVDNKIITGTVDNSATGANATFSNNGLTLGAPALVSYLTPAASEITTFPGTNIKMFEGTTSILYKASPTKLEITGIVNPQVTLNLSMDNGTYMTYPITYGPAQNDTAKGTFSSTLINGICVGTTSTEADAYGTLILGGHTYNNVLRVKFIQNFNLYSVLDITFLNPLGSVTNTAYSYYDASHRYPLLSSTTVNLSVPALSINQTTTSSLALTIATLAAHEVNKKESFSIYPNPAQDFIGFKGNTENYSKANIYSLDGKLIKTADLNSGNIQISDLPPASYFIEVSGKNSETKKNIKFIKK</sequence>
<feature type="signal peptide" evidence="2">
    <location>
        <begin position="1"/>
        <end position="17"/>
    </location>
</feature>
<dbReference type="InterPro" id="IPR026444">
    <property type="entry name" value="Secre_tail"/>
</dbReference>
<reference evidence="5" key="1">
    <citation type="submission" date="2018-06" db="EMBL/GenBank/DDBJ databases">
        <authorList>
            <person name="Lum Nde A."/>
            <person name="Hugo C."/>
        </authorList>
    </citation>
    <scope>NUCLEOTIDE SEQUENCE [LARGE SCALE GENOMIC DNA]</scope>
    <source>
        <strain evidence="5">1_F178</strain>
    </source>
</reference>
<keyword evidence="5" id="KW-1185">Reference proteome</keyword>
<feature type="domain" description="Secretion system C-terminal sorting" evidence="3">
    <location>
        <begin position="261"/>
        <end position="326"/>
    </location>
</feature>
<gene>
    <name evidence="4" type="ORF">DRF65_08270</name>
</gene>
<dbReference type="RefSeq" id="WP_115970295.1">
    <property type="nucleotide sequence ID" value="NZ_QNVT01000006.1"/>
</dbReference>
<evidence type="ECO:0000313" key="5">
    <source>
        <dbReference type="Proteomes" id="UP000256686"/>
    </source>
</evidence>
<accession>A0A3D9CA97</accession>
<dbReference type="EMBL" id="QNVT01000006">
    <property type="protein sequence ID" value="REC62807.1"/>
    <property type="molecule type" value="Genomic_DNA"/>
</dbReference>
<dbReference type="Pfam" id="PF18962">
    <property type="entry name" value="Por_Secre_tail"/>
    <property type="match status" value="1"/>
</dbReference>
<protein>
    <submittedName>
        <fullName evidence="4">T9SS C-terminal target domain-containing protein</fullName>
    </submittedName>
</protein>
<organism evidence="4 5">
    <name type="scientific">Chryseobacterium pennae</name>
    <dbReference type="NCBI Taxonomy" id="2258962"/>
    <lineage>
        <taxon>Bacteria</taxon>
        <taxon>Pseudomonadati</taxon>
        <taxon>Bacteroidota</taxon>
        <taxon>Flavobacteriia</taxon>
        <taxon>Flavobacteriales</taxon>
        <taxon>Weeksellaceae</taxon>
        <taxon>Chryseobacterium group</taxon>
        <taxon>Chryseobacterium</taxon>
    </lineage>
</organism>